<dbReference type="Proteomes" id="UP000001901">
    <property type="component" value="Chromosome"/>
</dbReference>
<reference evidence="1 2" key="1">
    <citation type="journal article" date="2010" name="Stand. Genomic Sci.">
        <title>Complete genome sequence of Archaeoglobus profundus type strain (AV18).</title>
        <authorList>
            <person name="von Jan M."/>
            <person name="Lapidus A."/>
            <person name="Del Rio T.G."/>
            <person name="Copeland A."/>
            <person name="Tice H."/>
            <person name="Cheng J.F."/>
            <person name="Lucas S."/>
            <person name="Chen F."/>
            <person name="Nolan M."/>
            <person name="Goodwin L."/>
            <person name="Han C."/>
            <person name="Pitluck S."/>
            <person name="Liolios K."/>
            <person name="Ivanova N."/>
            <person name="Mavromatis K."/>
            <person name="Ovchinnikova G."/>
            <person name="Chertkov O."/>
            <person name="Pati A."/>
            <person name="Chen A."/>
            <person name="Palaniappan K."/>
            <person name="Land M."/>
            <person name="Hauser L."/>
            <person name="Chang Y.J."/>
            <person name="Jeffries C.D."/>
            <person name="Saunders E."/>
            <person name="Brettin T."/>
            <person name="Detter J.C."/>
            <person name="Chain P."/>
            <person name="Eichinger K."/>
            <person name="Huber H."/>
            <person name="Spring S."/>
            <person name="Rohde M."/>
            <person name="Goker M."/>
            <person name="Wirth R."/>
            <person name="Woyke T."/>
            <person name="Bristow J."/>
            <person name="Eisen J.A."/>
            <person name="Markowitz V."/>
            <person name="Hugenholtz P."/>
            <person name="Kyrpides N.C."/>
            <person name="Klenk H.P."/>
        </authorList>
    </citation>
    <scope>NUCLEOTIDE SEQUENCE [LARGE SCALE GENOMIC DNA]</scope>
    <source>
        <strain evidence="2">DSM 5631 / JCM 9629 / NBRC 100127 / Av18</strain>
    </source>
</reference>
<protein>
    <recommendedName>
        <fullName evidence="3">Phage head-tail adaptor</fullName>
    </recommendedName>
</protein>
<dbReference type="STRING" id="572546.Arcpr_1496"/>
<dbReference type="RefSeq" id="WP_012940879.1">
    <property type="nucleotide sequence ID" value="NC_013741.1"/>
</dbReference>
<dbReference type="AlphaFoldDB" id="D2REJ9"/>
<evidence type="ECO:0000313" key="2">
    <source>
        <dbReference type="Proteomes" id="UP000001901"/>
    </source>
</evidence>
<dbReference type="eggNOG" id="ENOG502N5A1">
    <property type="taxonomic scope" value="Archaea"/>
</dbReference>
<dbReference type="EMBL" id="CP001857">
    <property type="protein sequence ID" value="ADB58543.1"/>
    <property type="molecule type" value="Genomic_DNA"/>
</dbReference>
<organism evidence="1 2">
    <name type="scientific">Archaeoglobus profundus (strain DSM 5631 / JCM 9629 / NBRC 100127 / Av18)</name>
    <dbReference type="NCBI Taxonomy" id="572546"/>
    <lineage>
        <taxon>Archaea</taxon>
        <taxon>Methanobacteriati</taxon>
        <taxon>Methanobacteriota</taxon>
        <taxon>Archaeoglobi</taxon>
        <taxon>Archaeoglobales</taxon>
        <taxon>Archaeoglobaceae</taxon>
        <taxon>Archaeoglobus</taxon>
    </lineage>
</organism>
<dbReference type="PaxDb" id="572546-Arcpr_1496"/>
<gene>
    <name evidence="1" type="ordered locus">Arcpr_1496</name>
</gene>
<evidence type="ECO:0000313" key="1">
    <source>
        <dbReference type="EMBL" id="ADB58543.1"/>
    </source>
</evidence>
<accession>D2REJ9</accession>
<dbReference type="KEGG" id="apo:Arcpr_1496"/>
<dbReference type="HOGENOM" id="CLU_2257241_0_0_2"/>
<keyword evidence="2" id="KW-1185">Reference proteome</keyword>
<proteinExistence type="predicted"/>
<dbReference type="GeneID" id="8740186"/>
<sequence length="113" mass="12980">MSFEHILEKRGYPVQIIKIQEVNNNGIIQRTESDPIQTKAIVQSLSKEELTYWRDLGYAKVQLKAYFRPDESIDVGDMVEIDGKRYHIKTFENHTAVGINGYKVAILGEEHDG</sequence>
<evidence type="ECO:0008006" key="3">
    <source>
        <dbReference type="Google" id="ProtNLM"/>
    </source>
</evidence>
<name>D2REJ9_ARCPA</name>